<proteinExistence type="predicted"/>
<sequence length="87" mass="9458">MKKAKQQIEHCAQRILQLQQPDGQINWIDGGIFDPWNHTLSAMALAVAGYQSAAARAFSFLHTIQQPDGSLPGQCGASAPLDKANRK</sequence>
<gene>
    <name evidence="1" type="ORF">MNBD_ALPHA06-297</name>
</gene>
<dbReference type="AlphaFoldDB" id="A0A3B0S8Y9"/>
<reference evidence="1" key="1">
    <citation type="submission" date="2018-06" db="EMBL/GenBank/DDBJ databases">
        <authorList>
            <person name="Zhirakovskaya E."/>
        </authorList>
    </citation>
    <scope>NUCLEOTIDE SEQUENCE</scope>
</reference>
<dbReference type="SUPFAM" id="SSF48239">
    <property type="entry name" value="Terpenoid cyclases/Protein prenyltransferases"/>
    <property type="match status" value="1"/>
</dbReference>
<name>A0A3B0S8Y9_9ZZZZ</name>
<dbReference type="InterPro" id="IPR008930">
    <property type="entry name" value="Terpenoid_cyclase/PrenylTrfase"/>
</dbReference>
<organism evidence="1">
    <name type="scientific">hydrothermal vent metagenome</name>
    <dbReference type="NCBI Taxonomy" id="652676"/>
    <lineage>
        <taxon>unclassified sequences</taxon>
        <taxon>metagenomes</taxon>
        <taxon>ecological metagenomes</taxon>
    </lineage>
</organism>
<feature type="non-terminal residue" evidence="1">
    <location>
        <position position="87"/>
    </location>
</feature>
<dbReference type="Gene3D" id="1.50.10.20">
    <property type="match status" value="1"/>
</dbReference>
<dbReference type="EMBL" id="UOEE01000321">
    <property type="protein sequence ID" value="VAW01498.1"/>
    <property type="molecule type" value="Genomic_DNA"/>
</dbReference>
<evidence type="ECO:0000313" key="1">
    <source>
        <dbReference type="EMBL" id="VAW01498.1"/>
    </source>
</evidence>
<accession>A0A3B0S8Y9</accession>
<protein>
    <submittedName>
        <fullName evidence="1">Uncharacterized protein</fullName>
    </submittedName>
</protein>